<dbReference type="Gene3D" id="3.40.50.300">
    <property type="entry name" value="P-loop containing nucleotide triphosphate hydrolases"/>
    <property type="match status" value="1"/>
</dbReference>
<evidence type="ECO:0000313" key="13">
    <source>
        <dbReference type="EMBL" id="SIT12482.1"/>
    </source>
</evidence>
<dbReference type="PANTHER" id="PTHR46425:SF1">
    <property type="entry name" value="TRANSCRIPTION TERMINATION FACTOR RHO"/>
    <property type="match status" value="1"/>
</dbReference>
<dbReference type="InterPro" id="IPR003593">
    <property type="entry name" value="AAA+_ATPase"/>
</dbReference>
<keyword evidence="3 9" id="KW-0378">Hydrolase</keyword>
<keyword evidence="14" id="KW-1185">Reference proteome</keyword>
<dbReference type="GO" id="GO:0003723">
    <property type="term" value="F:RNA binding"/>
    <property type="evidence" value="ECO:0007669"/>
    <property type="project" value="UniProtKB-UniRule"/>
</dbReference>
<dbReference type="SMART" id="SM00382">
    <property type="entry name" value="AAA"/>
    <property type="match status" value="1"/>
</dbReference>
<dbReference type="InterPro" id="IPR004665">
    <property type="entry name" value="Term_rho"/>
</dbReference>
<evidence type="ECO:0000256" key="4">
    <source>
        <dbReference type="ARBA" id="ARBA00022806"/>
    </source>
</evidence>
<dbReference type="EC" id="3.6.4.-" evidence="9 10"/>
<evidence type="ECO:0000256" key="9">
    <source>
        <dbReference type="HAMAP-Rule" id="MF_01884"/>
    </source>
</evidence>
<keyword evidence="6 9" id="KW-0694">RNA-binding</keyword>
<evidence type="ECO:0000256" key="6">
    <source>
        <dbReference type="ARBA" id="ARBA00022884"/>
    </source>
</evidence>
<dbReference type="GO" id="GO:0006353">
    <property type="term" value="P:DNA-templated transcription termination"/>
    <property type="evidence" value="ECO:0007669"/>
    <property type="project" value="UniProtKB-UniRule"/>
</dbReference>
<evidence type="ECO:0000256" key="7">
    <source>
        <dbReference type="ARBA" id="ARBA00023015"/>
    </source>
</evidence>
<reference evidence="13 14" key="1">
    <citation type="submission" date="2017-01" db="EMBL/GenBank/DDBJ databases">
        <authorList>
            <person name="Mah S.A."/>
            <person name="Swanson W.J."/>
            <person name="Moy G.W."/>
            <person name="Vacquier V.D."/>
        </authorList>
    </citation>
    <scope>NUCLEOTIDE SEQUENCE [LARGE SCALE GENOMIC DNA]</scope>
    <source>
        <strain evidence="13 14">DSM 26375</strain>
    </source>
</reference>
<feature type="domain" description="Rho RNA-BD" evidence="12">
    <location>
        <begin position="52"/>
        <end position="127"/>
    </location>
</feature>
<organism evidence="13 14">
    <name type="scientific">Gemmobacter megaterium</name>
    <dbReference type="NCBI Taxonomy" id="1086013"/>
    <lineage>
        <taxon>Bacteria</taxon>
        <taxon>Pseudomonadati</taxon>
        <taxon>Pseudomonadota</taxon>
        <taxon>Alphaproteobacteria</taxon>
        <taxon>Rhodobacterales</taxon>
        <taxon>Paracoccaceae</taxon>
        <taxon>Gemmobacter</taxon>
    </lineage>
</organism>
<evidence type="ECO:0000256" key="10">
    <source>
        <dbReference type="NCBIfam" id="TIGR00767"/>
    </source>
</evidence>
<dbReference type="Gene3D" id="1.10.720.10">
    <property type="match status" value="1"/>
</dbReference>
<dbReference type="PROSITE" id="PS51856">
    <property type="entry name" value="RHO_RNA_BD"/>
    <property type="match status" value="1"/>
</dbReference>
<dbReference type="InterPro" id="IPR012340">
    <property type="entry name" value="NA-bd_OB-fold"/>
</dbReference>
<feature type="binding site" evidence="9">
    <location>
        <position position="216"/>
    </location>
    <ligand>
        <name>ATP</name>
        <dbReference type="ChEBI" id="CHEBI:30616"/>
    </ligand>
</feature>
<dbReference type="Gene3D" id="2.40.50.140">
    <property type="entry name" value="Nucleic acid-binding proteins"/>
    <property type="match status" value="1"/>
</dbReference>
<sequence>MTEQLKLSDLKAKTPADLLAMAEEWEIENASSMRKGEMMFQILKEHAEEGFEIGGDGVLEVLQDGFGFLRSPEANYLPGPDDIYVSPDMIRQWSLRTGDSVEGVIQAPRENERYFSLTKVTRINFDDPEKARHKVHFDNLTPLYPDERLKMEIEDPTIKDRSARIIDLVAPIGKGQRALIVAPPRTGKTVLLQNIARSIEVNHPECYLIVLLIDERPEEVTDMQRSVKGEVISSTFDEPATRHVAVAEMVIEKAKRLVEHKRDVVILLDSITRLGRAFNTVVPSSGKVLTGGVDANALQRPKRFFGAARNIEEGGSLTIIATALIDTGSRMDEVIFEEFKGTGNSEIVLDRKVADKRIFPAMDILKSGTRKEELLVAKNDLQKTYVLRRILNPMGTTDAIEFLISKLKQTKTNSEFFDSMNS</sequence>
<dbReference type="GO" id="GO:0005524">
    <property type="term" value="F:ATP binding"/>
    <property type="evidence" value="ECO:0007669"/>
    <property type="project" value="UniProtKB-UniRule"/>
</dbReference>
<evidence type="ECO:0000256" key="1">
    <source>
        <dbReference type="ARBA" id="ARBA00022472"/>
    </source>
</evidence>
<dbReference type="GO" id="GO:0008186">
    <property type="term" value="F:ATP-dependent activity, acting on RNA"/>
    <property type="evidence" value="ECO:0007669"/>
    <property type="project" value="UniProtKB-UniRule"/>
</dbReference>
<dbReference type="HAMAP" id="MF_01884">
    <property type="entry name" value="Rho"/>
    <property type="match status" value="1"/>
</dbReference>
<dbReference type="PANTHER" id="PTHR46425">
    <property type="entry name" value="TRANSCRIPTION TERMINATION FACTOR RHO"/>
    <property type="match status" value="1"/>
</dbReference>
<keyword evidence="7 9" id="KW-0805">Transcription regulation</keyword>
<keyword evidence="2 9" id="KW-0547">Nucleotide-binding</keyword>
<dbReference type="RefSeq" id="WP_076532415.1">
    <property type="nucleotide sequence ID" value="NZ_BMEH01000006.1"/>
</dbReference>
<evidence type="ECO:0000256" key="2">
    <source>
        <dbReference type="ARBA" id="ARBA00022741"/>
    </source>
</evidence>
<evidence type="ECO:0000313" key="14">
    <source>
        <dbReference type="Proteomes" id="UP000186141"/>
    </source>
</evidence>
<evidence type="ECO:0000256" key="5">
    <source>
        <dbReference type="ARBA" id="ARBA00022840"/>
    </source>
</evidence>
<feature type="binding site" evidence="9">
    <location>
        <begin position="173"/>
        <end position="178"/>
    </location>
    <ligand>
        <name>ATP</name>
        <dbReference type="ChEBI" id="CHEBI:30616"/>
    </ligand>
</feature>
<evidence type="ECO:0000256" key="8">
    <source>
        <dbReference type="ARBA" id="ARBA00023163"/>
    </source>
</evidence>
<keyword evidence="8 9" id="KW-0804">Transcription</keyword>
<dbReference type="STRING" id="1086013.SAMN05421774_10616"/>
<dbReference type="Pfam" id="PF00006">
    <property type="entry name" value="ATP-synt_ab"/>
    <property type="match status" value="1"/>
</dbReference>
<dbReference type="SUPFAM" id="SSF52540">
    <property type="entry name" value="P-loop containing nucleoside triphosphate hydrolases"/>
    <property type="match status" value="1"/>
</dbReference>
<dbReference type="InterPro" id="IPR041703">
    <property type="entry name" value="Rho_factor_ATP-bd"/>
</dbReference>
<dbReference type="AlphaFoldDB" id="A0A1N7PPM4"/>
<dbReference type="EMBL" id="FTOT01000006">
    <property type="protein sequence ID" value="SIT12482.1"/>
    <property type="molecule type" value="Genomic_DNA"/>
</dbReference>
<dbReference type="CDD" id="cd04459">
    <property type="entry name" value="Rho_CSD"/>
    <property type="match status" value="1"/>
</dbReference>
<dbReference type="Pfam" id="PF07497">
    <property type="entry name" value="Rho_RNA_bind"/>
    <property type="match status" value="1"/>
</dbReference>
<evidence type="ECO:0000256" key="11">
    <source>
        <dbReference type="PROSITE-ProRule" id="PRU01203"/>
    </source>
</evidence>
<dbReference type="GO" id="GO:0005829">
    <property type="term" value="C:cytosol"/>
    <property type="evidence" value="ECO:0007669"/>
    <property type="project" value="UniProtKB-ARBA"/>
</dbReference>
<protein>
    <recommendedName>
        <fullName evidence="9 10">Transcription termination factor Rho</fullName>
        <ecNumber evidence="9 10">3.6.4.-</ecNumber>
    </recommendedName>
    <alternativeName>
        <fullName evidence="9">ATP-dependent helicase Rho</fullName>
    </alternativeName>
</protein>
<evidence type="ECO:0000259" key="12">
    <source>
        <dbReference type="PROSITE" id="PS51856"/>
    </source>
</evidence>
<keyword evidence="5 9" id="KW-0067">ATP-binding</keyword>
<proteinExistence type="inferred from homology"/>
<dbReference type="Proteomes" id="UP000186141">
    <property type="component" value="Unassembled WGS sequence"/>
</dbReference>
<dbReference type="SUPFAM" id="SSF68912">
    <property type="entry name" value="Rho N-terminal domain-like"/>
    <property type="match status" value="1"/>
</dbReference>
<dbReference type="OrthoDB" id="9805197at2"/>
<dbReference type="NCBIfam" id="TIGR00767">
    <property type="entry name" value="rho"/>
    <property type="match status" value="1"/>
</dbReference>
<dbReference type="GO" id="GO:0004386">
    <property type="term" value="F:helicase activity"/>
    <property type="evidence" value="ECO:0007669"/>
    <property type="project" value="UniProtKB-UniRule"/>
</dbReference>
<dbReference type="InterPro" id="IPR011129">
    <property type="entry name" value="CSD"/>
</dbReference>
<dbReference type="InterPro" id="IPR011112">
    <property type="entry name" value="Rho-like_N"/>
</dbReference>
<gene>
    <name evidence="9" type="primary">rho</name>
    <name evidence="13" type="ORF">SAMN05421774_10616</name>
</gene>
<dbReference type="SMART" id="SM00357">
    <property type="entry name" value="CSP"/>
    <property type="match status" value="1"/>
</dbReference>
<dbReference type="Pfam" id="PF07498">
    <property type="entry name" value="Rho_N"/>
    <property type="match status" value="1"/>
</dbReference>
<dbReference type="SUPFAM" id="SSF50249">
    <property type="entry name" value="Nucleic acid-binding proteins"/>
    <property type="match status" value="1"/>
</dbReference>
<accession>A0A1N7PPM4</accession>
<dbReference type="CDD" id="cd01128">
    <property type="entry name" value="rho_factor_C"/>
    <property type="match status" value="1"/>
</dbReference>
<dbReference type="InterPro" id="IPR036269">
    <property type="entry name" value="Rho_N_sf"/>
</dbReference>
<dbReference type="InterPro" id="IPR011113">
    <property type="entry name" value="Rho_RNA-bd"/>
</dbReference>
<feature type="binding site" evidence="9">
    <location>
        <begin position="185"/>
        <end position="190"/>
    </location>
    <ligand>
        <name>ATP</name>
        <dbReference type="ChEBI" id="CHEBI:30616"/>
    </ligand>
</feature>
<evidence type="ECO:0000256" key="3">
    <source>
        <dbReference type="ARBA" id="ARBA00022801"/>
    </source>
</evidence>
<keyword evidence="1 9" id="KW-0806">Transcription termination</keyword>
<comment type="subunit">
    <text evidence="9">Homohexamer. The homohexamer assembles into an open ring structure.</text>
</comment>
<name>A0A1N7PPM4_9RHOB</name>
<dbReference type="GO" id="GO:0016787">
    <property type="term" value="F:hydrolase activity"/>
    <property type="evidence" value="ECO:0007669"/>
    <property type="project" value="UniProtKB-KW"/>
</dbReference>
<dbReference type="InterPro" id="IPR027417">
    <property type="entry name" value="P-loop_NTPase"/>
</dbReference>
<comment type="similarity">
    <text evidence="9 11">Belongs to the Rho family.</text>
</comment>
<comment type="caution">
    <text evidence="9">Lacks conserved residue(s) required for the propagation of feature annotation.</text>
</comment>
<dbReference type="SMART" id="SM00959">
    <property type="entry name" value="Rho_N"/>
    <property type="match status" value="1"/>
</dbReference>
<dbReference type="InterPro" id="IPR000194">
    <property type="entry name" value="ATPase_F1/V1/A1_a/bsu_nucl-bd"/>
</dbReference>
<keyword evidence="4 9" id="KW-0347">Helicase</keyword>
<dbReference type="NCBIfam" id="NF006886">
    <property type="entry name" value="PRK09376.1"/>
    <property type="match status" value="1"/>
</dbReference>
<dbReference type="FunFam" id="3.40.50.300:FF:000072">
    <property type="entry name" value="Transcription termination factor Rho"/>
    <property type="match status" value="1"/>
</dbReference>
<comment type="function">
    <text evidence="9">Facilitates transcription termination by a mechanism that involves Rho binding to the nascent RNA, activation of Rho's RNA-dependent ATPase activity, and release of the mRNA from the DNA template.</text>
</comment>